<dbReference type="EMBL" id="JAANIT010002203">
    <property type="protein sequence ID" value="KAG1537172.1"/>
    <property type="molecule type" value="Genomic_DNA"/>
</dbReference>
<gene>
    <name evidence="1" type="ORF">G6F51_010534</name>
</gene>
<sequence>MKQQSKNLRTNLSILNQLNRKYSIKAKNVVAMDFIVHKTHYFPTSKNHLEKLAAEATEGFEVRLPASRLKGVTRLRVHHEEAPCEVPRVMFSPKSKTKRKLNQDAH</sequence>
<evidence type="ECO:0000313" key="1">
    <source>
        <dbReference type="EMBL" id="KAG1537172.1"/>
    </source>
</evidence>
<organism evidence="1 2">
    <name type="scientific">Rhizopus oryzae</name>
    <name type="common">Mucormycosis agent</name>
    <name type="synonym">Rhizopus arrhizus var. delemar</name>
    <dbReference type="NCBI Taxonomy" id="64495"/>
    <lineage>
        <taxon>Eukaryota</taxon>
        <taxon>Fungi</taxon>
        <taxon>Fungi incertae sedis</taxon>
        <taxon>Mucoromycota</taxon>
        <taxon>Mucoromycotina</taxon>
        <taxon>Mucoromycetes</taxon>
        <taxon>Mucorales</taxon>
        <taxon>Mucorineae</taxon>
        <taxon>Rhizopodaceae</taxon>
        <taxon>Rhizopus</taxon>
    </lineage>
</organism>
<proteinExistence type="predicted"/>
<dbReference type="AlphaFoldDB" id="A0A9P6Y1E6"/>
<accession>A0A9P6Y1E6</accession>
<name>A0A9P6Y1E6_RHIOR</name>
<protein>
    <submittedName>
        <fullName evidence="1">Uncharacterized protein</fullName>
    </submittedName>
</protein>
<reference evidence="1" key="1">
    <citation type="journal article" date="2020" name="Microb. Genom.">
        <title>Genetic diversity of clinical and environmental Mucorales isolates obtained from an investigation of mucormycosis cases among solid organ transplant recipients.</title>
        <authorList>
            <person name="Nguyen M.H."/>
            <person name="Kaul D."/>
            <person name="Muto C."/>
            <person name="Cheng S.J."/>
            <person name="Richter R.A."/>
            <person name="Bruno V.M."/>
            <person name="Liu G."/>
            <person name="Beyhan S."/>
            <person name="Sundermann A.J."/>
            <person name="Mounaud S."/>
            <person name="Pasculle A.W."/>
            <person name="Nierman W.C."/>
            <person name="Driscoll E."/>
            <person name="Cumbie R."/>
            <person name="Clancy C.J."/>
            <person name="Dupont C.L."/>
        </authorList>
    </citation>
    <scope>NUCLEOTIDE SEQUENCE</scope>
    <source>
        <strain evidence="1">GL16</strain>
    </source>
</reference>
<dbReference type="Proteomes" id="UP000717996">
    <property type="component" value="Unassembled WGS sequence"/>
</dbReference>
<dbReference type="OrthoDB" id="2286555at2759"/>
<evidence type="ECO:0000313" key="2">
    <source>
        <dbReference type="Proteomes" id="UP000717996"/>
    </source>
</evidence>
<comment type="caution">
    <text evidence="1">The sequence shown here is derived from an EMBL/GenBank/DDBJ whole genome shotgun (WGS) entry which is preliminary data.</text>
</comment>